<feature type="transmembrane region" description="Helical" evidence="2">
    <location>
        <begin position="64"/>
        <end position="85"/>
    </location>
</feature>
<accession>A0ABD5RBE5</accession>
<dbReference type="AlphaFoldDB" id="A0ABD5RBE5"/>
<reference evidence="3 4" key="1">
    <citation type="journal article" date="2019" name="Int. J. Syst. Evol. Microbiol.">
        <title>The Global Catalogue of Microorganisms (GCM) 10K type strain sequencing project: providing services to taxonomists for standard genome sequencing and annotation.</title>
        <authorList>
            <consortium name="The Broad Institute Genomics Platform"/>
            <consortium name="The Broad Institute Genome Sequencing Center for Infectious Disease"/>
            <person name="Wu L."/>
            <person name="Ma J."/>
        </authorList>
    </citation>
    <scope>NUCLEOTIDE SEQUENCE [LARGE SCALE GENOMIC DNA]</scope>
    <source>
        <strain evidence="3 4">CGMCC 1.12237</strain>
    </source>
</reference>
<evidence type="ECO:0000256" key="2">
    <source>
        <dbReference type="SAM" id="Phobius"/>
    </source>
</evidence>
<comment type="caution">
    <text evidence="3">The sequence shown here is derived from an EMBL/GenBank/DDBJ whole genome shotgun (WGS) entry which is preliminary data.</text>
</comment>
<dbReference type="Pfam" id="PF25946">
    <property type="entry name" value="DUF7985"/>
    <property type="match status" value="1"/>
</dbReference>
<keyword evidence="2" id="KW-1133">Transmembrane helix</keyword>
<dbReference type="InterPro" id="IPR058291">
    <property type="entry name" value="DUF7985"/>
</dbReference>
<dbReference type="Proteomes" id="UP001596201">
    <property type="component" value="Unassembled WGS sequence"/>
</dbReference>
<evidence type="ECO:0000256" key="1">
    <source>
        <dbReference type="SAM" id="MobiDB-lite"/>
    </source>
</evidence>
<dbReference type="RefSeq" id="WP_227231435.1">
    <property type="nucleotide sequence ID" value="NZ_JAJCVJ010000004.1"/>
</dbReference>
<feature type="compositionally biased region" description="Polar residues" evidence="1">
    <location>
        <begin position="1"/>
        <end position="15"/>
    </location>
</feature>
<feature type="transmembrane region" description="Helical" evidence="2">
    <location>
        <begin position="25"/>
        <end position="44"/>
    </location>
</feature>
<keyword evidence="2" id="KW-0812">Transmembrane</keyword>
<keyword evidence="2" id="KW-0472">Membrane</keyword>
<sequence>MQPQDPTTDSGNATEQNERTTGHRWVRGVGLLAIGSVLFSQPAAAQSVICQDTSGTLPGLVEGAILLIVGVGIMAAVVMYFADTLMQMLVITGPRRESVDAHKRTVYRSAAMLVVAGPLLAVMGPTLGLPFADCVDLIPF</sequence>
<feature type="transmembrane region" description="Helical" evidence="2">
    <location>
        <begin position="106"/>
        <end position="123"/>
    </location>
</feature>
<organism evidence="3 4">
    <name type="scientific">Salinirubrum litoreum</name>
    <dbReference type="NCBI Taxonomy" id="1126234"/>
    <lineage>
        <taxon>Archaea</taxon>
        <taxon>Methanobacteriati</taxon>
        <taxon>Methanobacteriota</taxon>
        <taxon>Stenosarchaea group</taxon>
        <taxon>Halobacteria</taxon>
        <taxon>Halobacteriales</taxon>
        <taxon>Haloferacaceae</taxon>
        <taxon>Salinirubrum</taxon>
    </lineage>
</organism>
<proteinExistence type="predicted"/>
<keyword evidence="4" id="KW-1185">Reference proteome</keyword>
<evidence type="ECO:0000313" key="3">
    <source>
        <dbReference type="EMBL" id="MFC5367165.1"/>
    </source>
</evidence>
<feature type="region of interest" description="Disordered" evidence="1">
    <location>
        <begin position="1"/>
        <end position="20"/>
    </location>
</feature>
<evidence type="ECO:0000313" key="4">
    <source>
        <dbReference type="Proteomes" id="UP001596201"/>
    </source>
</evidence>
<gene>
    <name evidence="3" type="ORF">ACFPJ5_09440</name>
</gene>
<name>A0ABD5RBE5_9EURY</name>
<protein>
    <submittedName>
        <fullName evidence="3">Uncharacterized protein</fullName>
    </submittedName>
</protein>
<dbReference type="EMBL" id="JBHSKX010000001">
    <property type="protein sequence ID" value="MFC5367165.1"/>
    <property type="molecule type" value="Genomic_DNA"/>
</dbReference>